<dbReference type="AlphaFoldDB" id="A0A972GNC9"/>
<sequence length="62" mass="7244">MKNDSFTRKKEETVEKKWYNYEGFVALAAASRIPHDWQRKNSSFDAGLAHEPQVLIQIVSYN</sequence>
<accession>A0A972GNC9</accession>
<gene>
    <name evidence="1" type="ORF">GC093_09480</name>
</gene>
<evidence type="ECO:0000313" key="1">
    <source>
        <dbReference type="EMBL" id="NOU93448.1"/>
    </source>
</evidence>
<protein>
    <submittedName>
        <fullName evidence="1">Uncharacterized protein</fullName>
    </submittedName>
</protein>
<keyword evidence="2" id="KW-1185">Reference proteome</keyword>
<reference evidence="1" key="1">
    <citation type="submission" date="2019-10" db="EMBL/GenBank/DDBJ databases">
        <title>Description of Paenibacillus glebae sp. nov.</title>
        <authorList>
            <person name="Carlier A."/>
            <person name="Qi S."/>
        </authorList>
    </citation>
    <scope>NUCLEOTIDE SEQUENCE</scope>
    <source>
        <strain evidence="1">LMG 31456</strain>
    </source>
</reference>
<comment type="caution">
    <text evidence="1">The sequence shown here is derived from an EMBL/GenBank/DDBJ whole genome shotgun (WGS) entry which is preliminary data.</text>
</comment>
<proteinExistence type="predicted"/>
<dbReference type="Proteomes" id="UP000641588">
    <property type="component" value="Unassembled WGS sequence"/>
</dbReference>
<organism evidence="1 2">
    <name type="scientific">Paenibacillus foliorum</name>
    <dbReference type="NCBI Taxonomy" id="2654974"/>
    <lineage>
        <taxon>Bacteria</taxon>
        <taxon>Bacillati</taxon>
        <taxon>Bacillota</taxon>
        <taxon>Bacilli</taxon>
        <taxon>Bacillales</taxon>
        <taxon>Paenibacillaceae</taxon>
        <taxon>Paenibacillus</taxon>
    </lineage>
</organism>
<dbReference type="EMBL" id="WHOD01000045">
    <property type="protein sequence ID" value="NOU93448.1"/>
    <property type="molecule type" value="Genomic_DNA"/>
</dbReference>
<name>A0A972GNC9_9BACL</name>
<evidence type="ECO:0000313" key="2">
    <source>
        <dbReference type="Proteomes" id="UP000641588"/>
    </source>
</evidence>